<organism evidence="1">
    <name type="scientific">bioreactor metagenome</name>
    <dbReference type="NCBI Taxonomy" id="1076179"/>
    <lineage>
        <taxon>unclassified sequences</taxon>
        <taxon>metagenomes</taxon>
        <taxon>ecological metagenomes</taxon>
    </lineage>
</organism>
<accession>A0A645J7I5</accession>
<gene>
    <name evidence="1" type="ORF">SDC9_203135</name>
</gene>
<reference evidence="1" key="1">
    <citation type="submission" date="2019-08" db="EMBL/GenBank/DDBJ databases">
        <authorList>
            <person name="Kucharzyk K."/>
            <person name="Murdoch R.W."/>
            <person name="Higgins S."/>
            <person name="Loffler F."/>
        </authorList>
    </citation>
    <scope>NUCLEOTIDE SEQUENCE</scope>
</reference>
<dbReference type="EMBL" id="VSSQ01124719">
    <property type="protein sequence ID" value="MPN55453.1"/>
    <property type="molecule type" value="Genomic_DNA"/>
</dbReference>
<sequence>MQQNQLDRRDPTGADRLMQRVDEQIVLQPDLAVEDEHDRCVRPGLRVPEDRHGHVAAADRRGDLVIAALPALGTAGGRQRNGVGQGDDTVLLGVQLVGQMLAGERVGADELGDRLQLARGEWLVQRRAG</sequence>
<protein>
    <submittedName>
        <fullName evidence="1">Uncharacterized protein</fullName>
    </submittedName>
</protein>
<comment type="caution">
    <text evidence="1">The sequence shown here is derived from an EMBL/GenBank/DDBJ whole genome shotgun (WGS) entry which is preliminary data.</text>
</comment>
<proteinExistence type="predicted"/>
<name>A0A645J7I5_9ZZZZ</name>
<dbReference type="AlphaFoldDB" id="A0A645J7I5"/>
<evidence type="ECO:0000313" key="1">
    <source>
        <dbReference type="EMBL" id="MPN55453.1"/>
    </source>
</evidence>